<dbReference type="InterPro" id="IPR001584">
    <property type="entry name" value="Integrase_cat-core"/>
</dbReference>
<accession>A0A917PDW2</accession>
<dbReference type="SUPFAM" id="SSF53098">
    <property type="entry name" value="Ribonuclease H-like"/>
    <property type="match status" value="1"/>
</dbReference>
<proteinExistence type="predicted"/>
<dbReference type="InterPro" id="IPR036397">
    <property type="entry name" value="RNaseH_sf"/>
</dbReference>
<dbReference type="EMBL" id="BMMU01000090">
    <property type="protein sequence ID" value="GGJ72357.1"/>
    <property type="molecule type" value="Genomic_DNA"/>
</dbReference>
<dbReference type="PANTHER" id="PTHR46889:SF4">
    <property type="entry name" value="TRANSPOSASE INSO FOR INSERTION SEQUENCE ELEMENT IS911B-RELATED"/>
    <property type="match status" value="1"/>
</dbReference>
<dbReference type="GO" id="GO:0015074">
    <property type="term" value="P:DNA integration"/>
    <property type="evidence" value="ECO:0007669"/>
    <property type="project" value="InterPro"/>
</dbReference>
<protein>
    <submittedName>
        <fullName evidence="3">Integrase</fullName>
    </submittedName>
</protein>
<dbReference type="PROSITE" id="PS50994">
    <property type="entry name" value="INTEGRASE"/>
    <property type="match status" value="1"/>
</dbReference>
<evidence type="ECO:0000313" key="4">
    <source>
        <dbReference type="Proteomes" id="UP000625682"/>
    </source>
</evidence>
<evidence type="ECO:0000256" key="1">
    <source>
        <dbReference type="ARBA" id="ARBA00002286"/>
    </source>
</evidence>
<feature type="domain" description="Integrase catalytic" evidence="2">
    <location>
        <begin position="133"/>
        <end position="296"/>
    </location>
</feature>
<dbReference type="InterPro" id="IPR048020">
    <property type="entry name" value="Transpos_IS3"/>
</dbReference>
<evidence type="ECO:0000313" key="3">
    <source>
        <dbReference type="EMBL" id="GGJ72357.1"/>
    </source>
</evidence>
<dbReference type="Pfam" id="PF13276">
    <property type="entry name" value="HTH_21"/>
    <property type="match status" value="1"/>
</dbReference>
<comment type="function">
    <text evidence="1">Involved in the transposition of the insertion sequence.</text>
</comment>
<sequence length="310" mass="35255">MTENEPEALVAFIGRQRAEHNVPHRMSCRLLGVSEAWFCKWRRRFAEPTEREVRRVRLEERIRYFFRASGETYGSPRITLDLWEEGWQVSVNSVAEIMAELGLQGRKPPRRRKSLTRQGKRKAAPDLVRRRFDAVAPDLLWYGDMTEIETGEGKIYLATVIDAFSRRCLGYAMGEHHDAALVGALLKMAAVTRGGSLDGTIFHSDRGAECTSEAYDKFCDRLGVVQSMGRVGSALDNAAAESFNSLIKVEYIHRRQFATRTEARLKIATWITGFCNPRRRHSAAGGLPPEEFERIIAEARERHGQKDQTV</sequence>
<evidence type="ECO:0000259" key="2">
    <source>
        <dbReference type="PROSITE" id="PS50994"/>
    </source>
</evidence>
<dbReference type="InterPro" id="IPR050900">
    <property type="entry name" value="Transposase_IS3/IS150/IS904"/>
</dbReference>
<keyword evidence="4" id="KW-1185">Reference proteome</keyword>
<comment type="caution">
    <text evidence="3">The sequence shown here is derived from an EMBL/GenBank/DDBJ whole genome shotgun (WGS) entry which is preliminary data.</text>
</comment>
<organism evidence="3 4">
    <name type="scientific">Streptomyces lacrimifluminis</name>
    <dbReference type="NCBI Taxonomy" id="1500077"/>
    <lineage>
        <taxon>Bacteria</taxon>
        <taxon>Bacillati</taxon>
        <taxon>Actinomycetota</taxon>
        <taxon>Actinomycetes</taxon>
        <taxon>Kitasatosporales</taxon>
        <taxon>Streptomycetaceae</taxon>
        <taxon>Streptomyces</taxon>
    </lineage>
</organism>
<dbReference type="AlphaFoldDB" id="A0A917PDW2"/>
<dbReference type="InterPro" id="IPR012337">
    <property type="entry name" value="RNaseH-like_sf"/>
</dbReference>
<gene>
    <name evidence="3" type="ORF">GCM10012282_81510</name>
</gene>
<reference evidence="3" key="2">
    <citation type="submission" date="2020-09" db="EMBL/GenBank/DDBJ databases">
        <authorList>
            <person name="Sun Q."/>
            <person name="Zhou Y."/>
        </authorList>
    </citation>
    <scope>NUCLEOTIDE SEQUENCE</scope>
    <source>
        <strain evidence="3">CGMCC 4.7272</strain>
    </source>
</reference>
<dbReference type="Gene3D" id="3.30.420.10">
    <property type="entry name" value="Ribonuclease H-like superfamily/Ribonuclease H"/>
    <property type="match status" value="1"/>
</dbReference>
<name>A0A917PDW2_9ACTN</name>
<reference evidence="3" key="1">
    <citation type="journal article" date="2014" name="Int. J. Syst. Evol. Microbiol.">
        <title>Complete genome sequence of Corynebacterium casei LMG S-19264T (=DSM 44701T), isolated from a smear-ripened cheese.</title>
        <authorList>
            <consortium name="US DOE Joint Genome Institute (JGI-PGF)"/>
            <person name="Walter F."/>
            <person name="Albersmeier A."/>
            <person name="Kalinowski J."/>
            <person name="Ruckert C."/>
        </authorList>
    </citation>
    <scope>NUCLEOTIDE SEQUENCE</scope>
    <source>
        <strain evidence="3">CGMCC 4.7272</strain>
    </source>
</reference>
<dbReference type="Pfam" id="PF00665">
    <property type="entry name" value="rve"/>
    <property type="match status" value="1"/>
</dbReference>
<dbReference type="NCBIfam" id="NF033516">
    <property type="entry name" value="transpos_IS3"/>
    <property type="match status" value="1"/>
</dbReference>
<dbReference type="InterPro" id="IPR025948">
    <property type="entry name" value="HTH-like_dom"/>
</dbReference>
<dbReference type="GO" id="GO:0003676">
    <property type="term" value="F:nucleic acid binding"/>
    <property type="evidence" value="ECO:0007669"/>
    <property type="project" value="InterPro"/>
</dbReference>
<dbReference type="PANTHER" id="PTHR46889">
    <property type="entry name" value="TRANSPOSASE INSF FOR INSERTION SEQUENCE IS3B-RELATED"/>
    <property type="match status" value="1"/>
</dbReference>
<dbReference type="Proteomes" id="UP000625682">
    <property type="component" value="Unassembled WGS sequence"/>
</dbReference>
<dbReference type="RefSeq" id="WP_189152419.1">
    <property type="nucleotide sequence ID" value="NZ_BAABER010000095.1"/>
</dbReference>